<dbReference type="GO" id="GO:0005886">
    <property type="term" value="C:plasma membrane"/>
    <property type="evidence" value="ECO:0007669"/>
    <property type="project" value="UniProtKB-SubCell"/>
</dbReference>
<keyword evidence="3" id="KW-0813">Transport</keyword>
<feature type="transmembrane region" description="Helical" evidence="8">
    <location>
        <begin position="177"/>
        <end position="193"/>
    </location>
</feature>
<protein>
    <submittedName>
        <fullName evidence="9">AI-2E family transporter</fullName>
    </submittedName>
</protein>
<dbReference type="Pfam" id="PF01594">
    <property type="entry name" value="AI-2E_transport"/>
    <property type="match status" value="1"/>
</dbReference>
<feature type="transmembrane region" description="Helical" evidence="8">
    <location>
        <begin position="262"/>
        <end position="285"/>
    </location>
</feature>
<keyword evidence="7 8" id="KW-0472">Membrane</keyword>
<evidence type="ECO:0000256" key="7">
    <source>
        <dbReference type="ARBA" id="ARBA00023136"/>
    </source>
</evidence>
<feature type="transmembrane region" description="Helical" evidence="8">
    <location>
        <begin position="25"/>
        <end position="45"/>
    </location>
</feature>
<gene>
    <name evidence="9" type="ORF">J0M35_16220</name>
</gene>
<feature type="transmembrane region" description="Helical" evidence="8">
    <location>
        <begin position="233"/>
        <end position="256"/>
    </location>
</feature>
<dbReference type="GO" id="GO:0055085">
    <property type="term" value="P:transmembrane transport"/>
    <property type="evidence" value="ECO:0007669"/>
    <property type="project" value="TreeGrafter"/>
</dbReference>
<proteinExistence type="inferred from homology"/>
<dbReference type="Proteomes" id="UP000664277">
    <property type="component" value="Unassembled WGS sequence"/>
</dbReference>
<dbReference type="AlphaFoldDB" id="A0A8J7TMN2"/>
<evidence type="ECO:0000256" key="8">
    <source>
        <dbReference type="SAM" id="Phobius"/>
    </source>
</evidence>
<organism evidence="9 10">
    <name type="scientific">Candidatus Obscuribacter phosphatis</name>
    <dbReference type="NCBI Taxonomy" id="1906157"/>
    <lineage>
        <taxon>Bacteria</taxon>
        <taxon>Bacillati</taxon>
        <taxon>Candidatus Melainabacteria</taxon>
        <taxon>Candidatus Obscuribacterales</taxon>
        <taxon>Candidatus Obscuribacteraceae</taxon>
        <taxon>Candidatus Obscuribacter</taxon>
    </lineage>
</organism>
<keyword evidence="4" id="KW-1003">Cell membrane</keyword>
<feature type="transmembrane region" description="Helical" evidence="8">
    <location>
        <begin position="334"/>
        <end position="364"/>
    </location>
</feature>
<evidence type="ECO:0000256" key="4">
    <source>
        <dbReference type="ARBA" id="ARBA00022475"/>
    </source>
</evidence>
<name>A0A8J7TMN2_9BACT</name>
<dbReference type="PANTHER" id="PTHR21716">
    <property type="entry name" value="TRANSMEMBRANE PROTEIN"/>
    <property type="match status" value="1"/>
</dbReference>
<evidence type="ECO:0000256" key="3">
    <source>
        <dbReference type="ARBA" id="ARBA00022448"/>
    </source>
</evidence>
<sequence length="392" mass="43778">MDSQPEKTSERQEKVVSLELLQRRLTIALLSVLLIIAVIYLFYFFADVFRILGISILISYMFINPVDWLSRHLKNRAASIVIIYGVCLTLAVIAFLIVVPSMVYQINLFFSNTFKQVPHLVETFLRSLTPLDERLAAAKIQVRAIDMISKMAQGLPSIDSSAFVGRMSEMAMMTTTWALYGLSILVLSFYFLLDGHAMKNRLIERLPSRVHDLLNSMAHEIDLNLQSFFRGQIVMGFAFGLVMMGIYLLLGVQYALVLGLVLAVWEIVPVVGPLLGFLPAALVVLVNGMDNVPLERLWQFLIILVLFNVGQWIKDNLVAPRYIGNKVGLHPVTIFLAIMIGARLDGILGIIFAIPMASVVNVIYQQLLSDHRNRKAQSAAIAPSESLPTSSN</sequence>
<evidence type="ECO:0000256" key="5">
    <source>
        <dbReference type="ARBA" id="ARBA00022692"/>
    </source>
</evidence>
<dbReference type="EMBL" id="JAFLCK010000027">
    <property type="protein sequence ID" value="MBN8661914.1"/>
    <property type="molecule type" value="Genomic_DNA"/>
</dbReference>
<accession>A0A8J7TMN2</accession>
<evidence type="ECO:0000256" key="1">
    <source>
        <dbReference type="ARBA" id="ARBA00004651"/>
    </source>
</evidence>
<comment type="caution">
    <text evidence="9">The sequence shown here is derived from an EMBL/GenBank/DDBJ whole genome shotgun (WGS) entry which is preliminary data.</text>
</comment>
<evidence type="ECO:0000313" key="10">
    <source>
        <dbReference type="Proteomes" id="UP000664277"/>
    </source>
</evidence>
<feature type="transmembrane region" description="Helical" evidence="8">
    <location>
        <begin position="297"/>
        <end position="314"/>
    </location>
</feature>
<dbReference type="PANTHER" id="PTHR21716:SF53">
    <property type="entry name" value="PERMEASE PERM-RELATED"/>
    <property type="match status" value="1"/>
</dbReference>
<feature type="transmembrane region" description="Helical" evidence="8">
    <location>
        <begin position="51"/>
        <end position="69"/>
    </location>
</feature>
<evidence type="ECO:0000313" key="9">
    <source>
        <dbReference type="EMBL" id="MBN8661914.1"/>
    </source>
</evidence>
<dbReference type="InterPro" id="IPR002549">
    <property type="entry name" value="AI-2E-like"/>
</dbReference>
<keyword evidence="6 8" id="KW-1133">Transmembrane helix</keyword>
<feature type="transmembrane region" description="Helical" evidence="8">
    <location>
        <begin position="81"/>
        <end position="104"/>
    </location>
</feature>
<evidence type="ECO:0000256" key="2">
    <source>
        <dbReference type="ARBA" id="ARBA00009773"/>
    </source>
</evidence>
<keyword evidence="5 8" id="KW-0812">Transmembrane</keyword>
<evidence type="ECO:0000256" key="6">
    <source>
        <dbReference type="ARBA" id="ARBA00022989"/>
    </source>
</evidence>
<reference evidence="9" key="1">
    <citation type="submission" date="2021-02" db="EMBL/GenBank/DDBJ databases">
        <title>Genome-Resolved Metagenomics of a Microbial Community Performing Photosynthetic Biological Nutrient Removal.</title>
        <authorList>
            <person name="Mcdaniel E.A."/>
        </authorList>
    </citation>
    <scope>NUCLEOTIDE SEQUENCE</scope>
    <source>
        <strain evidence="9">UWPOB_OBS1</strain>
    </source>
</reference>
<comment type="subcellular location">
    <subcellularLocation>
        <location evidence="1">Cell membrane</location>
        <topology evidence="1">Multi-pass membrane protein</topology>
    </subcellularLocation>
</comment>
<comment type="similarity">
    <text evidence="2">Belongs to the autoinducer-2 exporter (AI-2E) (TC 2.A.86) family.</text>
</comment>